<dbReference type="InterPro" id="IPR006179">
    <property type="entry name" value="5_nucleotidase/apyrase"/>
</dbReference>
<dbReference type="FunFam" id="3.90.780.10:FF:000004">
    <property type="entry name" value="UDP-sugar hydrolase, putative"/>
    <property type="match status" value="1"/>
</dbReference>
<dbReference type="GO" id="GO:0005576">
    <property type="term" value="C:extracellular region"/>
    <property type="evidence" value="ECO:0007669"/>
    <property type="project" value="UniProtKB-SubCell"/>
</dbReference>
<keyword evidence="7" id="KW-1185">Reference proteome</keyword>
<dbReference type="RefSeq" id="WP_169697978.1">
    <property type="nucleotide sequence ID" value="NZ_LS974202.1"/>
</dbReference>
<comment type="subcellular location">
    <subcellularLocation>
        <location evidence="1">Secreted</location>
    </subcellularLocation>
</comment>
<dbReference type="KEGG" id="minf:MESINF_0068"/>
<reference evidence="6 7" key="1">
    <citation type="submission" date="2017-01" db="EMBL/GenBank/DDBJ databases">
        <authorList>
            <person name="Erauso G."/>
        </authorList>
    </citation>
    <scope>NUCLEOTIDE SEQUENCE [LARGE SCALE GENOMIC DNA]</scope>
    <source>
        <strain evidence="6">MESINF1</strain>
    </source>
</reference>
<comment type="similarity">
    <text evidence="4">Belongs to the 5'-nucleotidase family.</text>
</comment>
<dbReference type="GO" id="GO:0009166">
    <property type="term" value="P:nucleotide catabolic process"/>
    <property type="evidence" value="ECO:0007669"/>
    <property type="project" value="InterPro"/>
</dbReference>
<dbReference type="EMBL" id="LS974202">
    <property type="protein sequence ID" value="SSC11517.1"/>
    <property type="molecule type" value="Genomic_DNA"/>
</dbReference>
<feature type="domain" description="SLH" evidence="5">
    <location>
        <begin position="18"/>
        <end position="80"/>
    </location>
</feature>
<organism evidence="6 7">
    <name type="scientific">Mesotoga infera</name>
    <dbReference type="NCBI Taxonomy" id="1236046"/>
    <lineage>
        <taxon>Bacteria</taxon>
        <taxon>Thermotogati</taxon>
        <taxon>Thermotogota</taxon>
        <taxon>Thermotogae</taxon>
        <taxon>Kosmotogales</taxon>
        <taxon>Kosmotogaceae</taxon>
        <taxon>Mesotoga</taxon>
    </lineage>
</organism>
<dbReference type="PROSITE" id="PS51272">
    <property type="entry name" value="SLH"/>
    <property type="match status" value="1"/>
</dbReference>
<dbReference type="InterPro" id="IPR008334">
    <property type="entry name" value="5'-Nucleotdase_C"/>
</dbReference>
<dbReference type="SUPFAM" id="SSF55816">
    <property type="entry name" value="5'-nucleotidase (syn. UDP-sugar hydrolase), C-terminal domain"/>
    <property type="match status" value="1"/>
</dbReference>
<evidence type="ECO:0000256" key="1">
    <source>
        <dbReference type="ARBA" id="ARBA00004613"/>
    </source>
</evidence>
<dbReference type="Pfam" id="PF02872">
    <property type="entry name" value="5_nucleotid_C"/>
    <property type="match status" value="1"/>
</dbReference>
<dbReference type="GO" id="GO:0000166">
    <property type="term" value="F:nucleotide binding"/>
    <property type="evidence" value="ECO:0007669"/>
    <property type="project" value="UniProtKB-KW"/>
</dbReference>
<dbReference type="PRINTS" id="PR01607">
    <property type="entry name" value="APYRASEFAMLY"/>
</dbReference>
<evidence type="ECO:0000256" key="3">
    <source>
        <dbReference type="ARBA" id="ARBA00022729"/>
    </source>
</evidence>
<dbReference type="Gene3D" id="3.90.780.10">
    <property type="entry name" value="5'-Nucleotidase, C-terminal domain"/>
    <property type="match status" value="1"/>
</dbReference>
<dbReference type="InterPro" id="IPR001119">
    <property type="entry name" value="SLH_dom"/>
</dbReference>
<keyword evidence="4 6" id="KW-0378">Hydrolase</keyword>
<dbReference type="PANTHER" id="PTHR11575">
    <property type="entry name" value="5'-NUCLEOTIDASE-RELATED"/>
    <property type="match status" value="1"/>
</dbReference>
<dbReference type="Gene3D" id="3.60.21.10">
    <property type="match status" value="1"/>
</dbReference>
<dbReference type="Pfam" id="PF00395">
    <property type="entry name" value="SLH"/>
    <property type="match status" value="1"/>
</dbReference>
<keyword evidence="2" id="KW-0964">Secreted</keyword>
<sequence>MRKNKFVLILTLVAFCVISFANLKDVSTSPFSTAIEKLYAFGIVEAEDNLFNPSGTLSRAEAAEWIVKTFKLSAIYPMVTEEEVQKKFVYTDPLGVIDEGFVVPSAKDTVGIDGEEYIEGLIKVRAIEVVDGMYRPYEAITGVEFGQAIARVVFGVDEEIDYGAKLAELVYAPAELLSLKRPLRREEAAQILSNFVDNPNFQVITILATADIHGHIEPYTPSGAKYPIGAMEKMAYYVSTERAIQPDLLLLDVGDAPYNTNVANLFEGEPVIKIMNMMGYDAMAIGNHDFDFPFNVMERNSKLANFPFLSANTLYMEKPVEFLKEYVMKEIGGLKIAIVGLTDDSSAWYTHPRNVAGITFEEQYSAAQRVLDEVAPQADLVIALAHLHTGNRILPEKVPGYDLIFEGGRDVVAFPEKINGSWVISSGKHGELISKTNLNIFNNEVIGINFAHIFMSQNLPQDEAVVELVNGYVAQLDEKMNTVIGRTEVDLDGERGTVRLKESNLANAIADSLREMTGTDFAIQNGGGVRASIPKGDITIKDVYTVLPFDNLVVAVEITGKQIWDVLEHGISAYPAAAGQFLQVSNLEYTFDASKPPYSRLVSVTSKGAPIDMEKTYTLTANDFLTGGGDKFVMFLETKKIIVTKSFLRDAFAEYVVRHGTIAPQVEGRITILNPAN</sequence>
<dbReference type="SUPFAM" id="SSF56300">
    <property type="entry name" value="Metallo-dependent phosphatases"/>
    <property type="match status" value="1"/>
</dbReference>
<dbReference type="AlphaFoldDB" id="A0A7Z7PMV6"/>
<evidence type="ECO:0000256" key="4">
    <source>
        <dbReference type="RuleBase" id="RU362119"/>
    </source>
</evidence>
<gene>
    <name evidence="6" type="ORF">MESINF_0068</name>
</gene>
<evidence type="ECO:0000256" key="2">
    <source>
        <dbReference type="ARBA" id="ARBA00022525"/>
    </source>
</evidence>
<name>A0A7Z7PMV6_9BACT</name>
<proteinExistence type="inferred from homology"/>
<protein>
    <submittedName>
        <fullName evidence="6">5'-nucleotidase/2',3'-cyclic phosphodiesterase-like hydrolase</fullName>
    </submittedName>
</protein>
<feature type="signal peptide" evidence="4">
    <location>
        <begin position="1"/>
        <end position="23"/>
    </location>
</feature>
<feature type="chain" id="PRO_5031601886" evidence="4">
    <location>
        <begin position="24"/>
        <end position="677"/>
    </location>
</feature>
<dbReference type="PANTHER" id="PTHR11575:SF24">
    <property type="entry name" value="5'-NUCLEOTIDASE"/>
    <property type="match status" value="1"/>
</dbReference>
<accession>A0A7Z7PMV6</accession>
<dbReference type="GO" id="GO:0030288">
    <property type="term" value="C:outer membrane-bounded periplasmic space"/>
    <property type="evidence" value="ECO:0007669"/>
    <property type="project" value="TreeGrafter"/>
</dbReference>
<keyword evidence="4" id="KW-0547">Nucleotide-binding</keyword>
<keyword evidence="3 4" id="KW-0732">Signal</keyword>
<dbReference type="InterPro" id="IPR029052">
    <property type="entry name" value="Metallo-depent_PP-like"/>
</dbReference>
<dbReference type="CDD" id="cd00845">
    <property type="entry name" value="MPP_UshA_N_like"/>
    <property type="match status" value="1"/>
</dbReference>
<evidence type="ECO:0000259" key="5">
    <source>
        <dbReference type="PROSITE" id="PS51272"/>
    </source>
</evidence>
<dbReference type="Proteomes" id="UP000250796">
    <property type="component" value="Chromosome MESINF"/>
</dbReference>
<evidence type="ECO:0000313" key="7">
    <source>
        <dbReference type="Proteomes" id="UP000250796"/>
    </source>
</evidence>
<evidence type="ECO:0000313" key="6">
    <source>
        <dbReference type="EMBL" id="SSC11517.1"/>
    </source>
</evidence>
<dbReference type="InterPro" id="IPR036907">
    <property type="entry name" value="5'-Nucleotdase_C_sf"/>
</dbReference>
<dbReference type="GO" id="GO:0016787">
    <property type="term" value="F:hydrolase activity"/>
    <property type="evidence" value="ECO:0007669"/>
    <property type="project" value="UniProtKB-KW"/>
</dbReference>